<evidence type="ECO:0000313" key="2">
    <source>
        <dbReference type="EMBL" id="MDX3137143.1"/>
    </source>
</evidence>
<protein>
    <submittedName>
        <fullName evidence="2">Uncharacterized protein</fullName>
    </submittedName>
</protein>
<evidence type="ECO:0000256" key="1">
    <source>
        <dbReference type="SAM" id="Phobius"/>
    </source>
</evidence>
<sequence>MSISGGGKPWTGRHIRSREGDHMWVAWAILGVFVVFSGEFRVLAVAAGALLLWVGYKRSNMLLTAVGAGFLALMLYVAY</sequence>
<name>A0AAJ2URZ0_9ACTN</name>
<comment type="caution">
    <text evidence="2">The sequence shown here is derived from an EMBL/GenBank/DDBJ whole genome shotgun (WGS) entry which is preliminary data.</text>
</comment>
<keyword evidence="1" id="KW-1133">Transmembrane helix</keyword>
<dbReference type="Proteomes" id="UP001273589">
    <property type="component" value="Unassembled WGS sequence"/>
</dbReference>
<accession>A0AAJ2URZ0</accession>
<organism evidence="2 3">
    <name type="scientific">Streptomyces europaeiscabiei</name>
    <dbReference type="NCBI Taxonomy" id="146819"/>
    <lineage>
        <taxon>Bacteria</taxon>
        <taxon>Bacillati</taxon>
        <taxon>Actinomycetota</taxon>
        <taxon>Actinomycetes</taxon>
        <taxon>Kitasatosporales</taxon>
        <taxon>Streptomycetaceae</taxon>
        <taxon>Streptomyces</taxon>
    </lineage>
</organism>
<evidence type="ECO:0000313" key="3">
    <source>
        <dbReference type="Proteomes" id="UP001273589"/>
    </source>
</evidence>
<proteinExistence type="predicted"/>
<feature type="transmembrane region" description="Helical" evidence="1">
    <location>
        <begin position="61"/>
        <end position="78"/>
    </location>
</feature>
<keyword evidence="1" id="KW-0472">Membrane</keyword>
<reference evidence="2" key="1">
    <citation type="journal article" date="2023" name="Microb. Genom.">
        <title>Mesoterricola silvestris gen. nov., sp. nov., Mesoterricola sediminis sp. nov., Geothrix oryzae sp. nov., Geothrix edaphica sp. nov., Geothrix rubra sp. nov., and Geothrix limicola sp. nov., six novel members of Acidobacteriota isolated from soils.</title>
        <authorList>
            <person name="Weisberg A.J."/>
            <person name="Pearce E."/>
            <person name="Kramer C.G."/>
            <person name="Chang J.H."/>
            <person name="Clarke C.R."/>
        </authorList>
    </citation>
    <scope>NUCLEOTIDE SEQUENCE</scope>
    <source>
        <strain evidence="2">ND06-05F</strain>
    </source>
</reference>
<feature type="transmembrane region" description="Helical" evidence="1">
    <location>
        <begin position="24"/>
        <end position="54"/>
    </location>
</feature>
<dbReference type="EMBL" id="JARAWN010000824">
    <property type="protein sequence ID" value="MDX3137143.1"/>
    <property type="molecule type" value="Genomic_DNA"/>
</dbReference>
<gene>
    <name evidence="2" type="ORF">PV367_46820</name>
</gene>
<keyword evidence="1" id="KW-0812">Transmembrane</keyword>
<dbReference type="AlphaFoldDB" id="A0AAJ2URZ0"/>